<gene>
    <name evidence="3" type="ORF">SAMN06265182_0443</name>
</gene>
<dbReference type="Proteomes" id="UP000219036">
    <property type="component" value="Unassembled WGS sequence"/>
</dbReference>
<name>A0A285N4C7_9AQUI</name>
<reference evidence="4" key="1">
    <citation type="submission" date="2017-09" db="EMBL/GenBank/DDBJ databases">
        <authorList>
            <person name="Varghese N."/>
            <person name="Submissions S."/>
        </authorList>
    </citation>
    <scope>NUCLEOTIDE SEQUENCE [LARGE SCALE GENOMIC DNA]</scope>
    <source>
        <strain evidence="4">DSM 15103</strain>
    </source>
</reference>
<sequence>MRDELLKSIEINDWETLFKYIFQKEHKQKLIIAIDEFQYLAKVNKAIPSIFQSIWDTTLKNKNVMLILSGSLISLMYNISLNYSSPLYGRRTAQIKLQPMNFFNFKKFFNLENNDKLLQFYSVIGGIPKYIEFFGEEKDIFENLKENILDKNSFLYEEPKFILKDEVREPITYFSILQVISQGEHKIGKIASKLGIETKNLTSFIEKLIELEIIERQIPVTEENPSKSKKGLYFIKDNFFNFWFRYVFPYQSYLETERYDFVLEKIESEFDYYVSFVFKKVAMEYLLNKANLPFPIQKIGRWWDKDKEINIVALGENEILFGECKYWDKPVGLNVLNELKDKSKYVNWKKEKEYFAIFSRKGFTQDLIKKAKNKKNIYLFSLEGF</sequence>
<dbReference type="Gene3D" id="3.40.1350.10">
    <property type="match status" value="1"/>
</dbReference>
<dbReference type="InterPro" id="IPR036390">
    <property type="entry name" value="WH_DNA-bd_sf"/>
</dbReference>
<dbReference type="SUPFAM" id="SSF52540">
    <property type="entry name" value="P-loop containing nucleoside triphosphate hydrolases"/>
    <property type="match status" value="1"/>
</dbReference>
<dbReference type="InterPro" id="IPR011335">
    <property type="entry name" value="Restrct_endonuc-II-like"/>
</dbReference>
<evidence type="ECO:0008006" key="5">
    <source>
        <dbReference type="Google" id="ProtNLM"/>
    </source>
</evidence>
<evidence type="ECO:0000313" key="4">
    <source>
        <dbReference type="Proteomes" id="UP000219036"/>
    </source>
</evidence>
<dbReference type="SUPFAM" id="SSF52980">
    <property type="entry name" value="Restriction endonuclease-like"/>
    <property type="match status" value="1"/>
</dbReference>
<dbReference type="EMBL" id="OBEI01000001">
    <property type="protein sequence ID" value="SNZ03677.1"/>
    <property type="molecule type" value="Genomic_DNA"/>
</dbReference>
<proteinExistence type="predicted"/>
<keyword evidence="4" id="KW-1185">Reference proteome</keyword>
<dbReference type="SUPFAM" id="SSF46785">
    <property type="entry name" value="Winged helix' DNA-binding domain"/>
    <property type="match status" value="1"/>
</dbReference>
<accession>A0A285N4C7</accession>
<dbReference type="PANTHER" id="PTHR34704">
    <property type="entry name" value="ATPASE"/>
    <property type="match status" value="1"/>
</dbReference>
<dbReference type="InterPro" id="IPR027417">
    <property type="entry name" value="P-loop_NTPase"/>
</dbReference>
<dbReference type="InterPro" id="IPR004256">
    <property type="entry name" value="DUF234"/>
</dbReference>
<dbReference type="Pfam" id="PF03008">
    <property type="entry name" value="DUF234"/>
    <property type="match status" value="1"/>
</dbReference>
<protein>
    <recommendedName>
        <fullName evidence="5">DUF234 domain-containing protein</fullName>
    </recommendedName>
</protein>
<evidence type="ECO:0000259" key="2">
    <source>
        <dbReference type="Pfam" id="PF03008"/>
    </source>
</evidence>
<feature type="domain" description="ATPase" evidence="1">
    <location>
        <begin position="13"/>
        <end position="132"/>
    </location>
</feature>
<dbReference type="PANTHER" id="PTHR34704:SF1">
    <property type="entry name" value="ATPASE"/>
    <property type="match status" value="1"/>
</dbReference>
<dbReference type="InterPro" id="IPR011579">
    <property type="entry name" value="ATPase_dom"/>
</dbReference>
<organism evidence="3 4">
    <name type="scientific">Persephonella hydrogeniphila</name>
    <dbReference type="NCBI Taxonomy" id="198703"/>
    <lineage>
        <taxon>Bacteria</taxon>
        <taxon>Pseudomonadati</taxon>
        <taxon>Aquificota</taxon>
        <taxon>Aquificia</taxon>
        <taxon>Aquificales</taxon>
        <taxon>Hydrogenothermaceae</taxon>
        <taxon>Persephonella</taxon>
    </lineage>
</organism>
<dbReference type="Pfam" id="PF01637">
    <property type="entry name" value="ATPase_2"/>
    <property type="match status" value="1"/>
</dbReference>
<dbReference type="GO" id="GO:0005524">
    <property type="term" value="F:ATP binding"/>
    <property type="evidence" value="ECO:0007669"/>
    <property type="project" value="InterPro"/>
</dbReference>
<feature type="domain" description="DUF234" evidence="2">
    <location>
        <begin position="243"/>
        <end position="328"/>
    </location>
</feature>
<dbReference type="Gene3D" id="3.40.50.300">
    <property type="entry name" value="P-loop containing nucleotide triphosphate hydrolases"/>
    <property type="match status" value="1"/>
</dbReference>
<dbReference type="InterPro" id="IPR011856">
    <property type="entry name" value="tRNA_endonuc-like_dom_sf"/>
</dbReference>
<dbReference type="AlphaFoldDB" id="A0A285N4C7"/>
<evidence type="ECO:0000313" key="3">
    <source>
        <dbReference type="EMBL" id="SNZ03677.1"/>
    </source>
</evidence>
<evidence type="ECO:0000259" key="1">
    <source>
        <dbReference type="Pfam" id="PF01637"/>
    </source>
</evidence>
<dbReference type="GO" id="GO:0003676">
    <property type="term" value="F:nucleic acid binding"/>
    <property type="evidence" value="ECO:0007669"/>
    <property type="project" value="InterPro"/>
</dbReference>